<dbReference type="AlphaFoldDB" id="A0AAC8QHT6"/>
<organism evidence="2 4">
    <name type="scientific">Archangium gephyra</name>
    <dbReference type="NCBI Taxonomy" id="48"/>
    <lineage>
        <taxon>Bacteria</taxon>
        <taxon>Pseudomonadati</taxon>
        <taxon>Myxococcota</taxon>
        <taxon>Myxococcia</taxon>
        <taxon>Myxococcales</taxon>
        <taxon>Cystobacterineae</taxon>
        <taxon>Archangiaceae</taxon>
        <taxon>Archangium</taxon>
    </lineage>
</organism>
<sequence>MSETQPSGPPSSDRDLRIDFLRGLVMVVLVVIHLELVSLFTFLAWERVGLISGGEGFVILSGVVLGMVSRKRVETRGWSYSVSRLVDRAAQLYRVNVAVVLSIALLTLVPFLDTAEVRSFTDRFAEKTYPLFPALSEGFYTVVGRVLLLRAGPHQTQILGLYVALLLLTPAVLWMLARDRTRVLLTLSWLAYFVGKMSPHNLTGAQFENAFPLLIWQVIYVHGLAAGYHRAAVHDFFTRRARWAFWVAVVLFAAFFVLAQCTTNPVVPEWARLGWIRRETYDHLHTVWFDKNTLGLLRIVNYFAALVVAYAVLTRFWPFFERAFGWFLIPFGQASLYVFILHLYVVMLVSNVRPFTFQADRTDILVNTGVHLAALGVLWVCVKKRFLFRWIPR</sequence>
<evidence type="ECO:0000313" key="5">
    <source>
        <dbReference type="Proteomes" id="UP000256345"/>
    </source>
</evidence>
<feature type="transmembrane region" description="Helical" evidence="1">
    <location>
        <begin position="51"/>
        <end position="70"/>
    </location>
</feature>
<feature type="transmembrane region" description="Helical" evidence="1">
    <location>
        <begin position="210"/>
        <end position="231"/>
    </location>
</feature>
<keyword evidence="5" id="KW-1185">Reference proteome</keyword>
<feature type="transmembrane region" description="Helical" evidence="1">
    <location>
        <begin position="243"/>
        <end position="260"/>
    </location>
</feature>
<keyword evidence="1" id="KW-0472">Membrane</keyword>
<dbReference type="Proteomes" id="UP000035579">
    <property type="component" value="Chromosome"/>
</dbReference>
<dbReference type="EMBL" id="QUMU01000007">
    <property type="protein sequence ID" value="REG29486.1"/>
    <property type="molecule type" value="Genomic_DNA"/>
</dbReference>
<feature type="transmembrane region" description="Helical" evidence="1">
    <location>
        <begin position="131"/>
        <end position="151"/>
    </location>
</feature>
<dbReference type="Pfam" id="PF10129">
    <property type="entry name" value="OpgC_C"/>
    <property type="match status" value="1"/>
</dbReference>
<feature type="transmembrane region" description="Helical" evidence="1">
    <location>
        <begin position="324"/>
        <end position="344"/>
    </location>
</feature>
<dbReference type="RefSeq" id="WP_047860680.1">
    <property type="nucleotide sequence ID" value="NZ_CP011509.1"/>
</dbReference>
<proteinExistence type="predicted"/>
<reference evidence="2 4" key="1">
    <citation type="submission" date="2015-05" db="EMBL/GenBank/DDBJ databases">
        <title>Genome assembly of Archangium gephyra DSM 2261.</title>
        <authorList>
            <person name="Sharma G."/>
            <person name="Subramanian S."/>
        </authorList>
    </citation>
    <scope>NUCLEOTIDE SEQUENCE [LARGE SCALE GENOMIC DNA]</scope>
    <source>
        <strain evidence="2 4">DSM 2261</strain>
    </source>
</reference>
<dbReference type="InterPro" id="IPR014550">
    <property type="entry name" value="UCP028704_OpgC"/>
</dbReference>
<evidence type="ECO:0008006" key="6">
    <source>
        <dbReference type="Google" id="ProtNLM"/>
    </source>
</evidence>
<name>A0AAC8QHT6_9BACT</name>
<feature type="transmembrane region" description="Helical" evidence="1">
    <location>
        <begin position="158"/>
        <end position="177"/>
    </location>
</feature>
<dbReference type="PANTHER" id="PTHR38592:SF3">
    <property type="entry name" value="BLL4819 PROTEIN"/>
    <property type="match status" value="1"/>
</dbReference>
<keyword evidence="1" id="KW-0812">Transmembrane</keyword>
<evidence type="ECO:0000313" key="4">
    <source>
        <dbReference type="Proteomes" id="UP000035579"/>
    </source>
</evidence>
<dbReference type="Proteomes" id="UP000256345">
    <property type="component" value="Unassembled WGS sequence"/>
</dbReference>
<keyword evidence="1" id="KW-1133">Transmembrane helix</keyword>
<evidence type="ECO:0000313" key="2">
    <source>
        <dbReference type="EMBL" id="AKJ07733.1"/>
    </source>
</evidence>
<reference evidence="3 5" key="2">
    <citation type="submission" date="2018-08" db="EMBL/GenBank/DDBJ databases">
        <title>Genomic Encyclopedia of Archaeal and Bacterial Type Strains, Phase II (KMG-II): from individual species to whole genera.</title>
        <authorList>
            <person name="Goeker M."/>
        </authorList>
    </citation>
    <scope>NUCLEOTIDE SEQUENCE [LARGE SCALE GENOMIC DNA]</scope>
    <source>
        <strain evidence="3 5">DSM 2261</strain>
    </source>
</reference>
<protein>
    <recommendedName>
        <fullName evidence="6">OpgC protein</fullName>
    </recommendedName>
</protein>
<evidence type="ECO:0000313" key="3">
    <source>
        <dbReference type="EMBL" id="REG29486.1"/>
    </source>
</evidence>
<feature type="transmembrane region" description="Helical" evidence="1">
    <location>
        <begin position="299"/>
        <end position="317"/>
    </location>
</feature>
<feature type="transmembrane region" description="Helical" evidence="1">
    <location>
        <begin position="91"/>
        <end position="111"/>
    </location>
</feature>
<gene>
    <name evidence="2" type="ORF">AA314_09359</name>
    <name evidence="3" type="ORF">ATI61_107182</name>
</gene>
<feature type="transmembrane region" description="Helical" evidence="1">
    <location>
        <begin position="20"/>
        <end position="45"/>
    </location>
</feature>
<dbReference type="KEGG" id="age:AA314_09359"/>
<dbReference type="EMBL" id="CP011509">
    <property type="protein sequence ID" value="AKJ07733.1"/>
    <property type="molecule type" value="Genomic_DNA"/>
</dbReference>
<accession>A0AAC8QHT6</accession>
<evidence type="ECO:0000256" key="1">
    <source>
        <dbReference type="SAM" id="Phobius"/>
    </source>
</evidence>
<dbReference type="PANTHER" id="PTHR38592">
    <property type="entry name" value="BLL4819 PROTEIN"/>
    <property type="match status" value="1"/>
</dbReference>
<feature type="transmembrane region" description="Helical" evidence="1">
    <location>
        <begin position="364"/>
        <end position="382"/>
    </location>
</feature>